<dbReference type="PROSITE" id="PS50850">
    <property type="entry name" value="MFS"/>
    <property type="match status" value="1"/>
</dbReference>
<dbReference type="InterPro" id="IPR011701">
    <property type="entry name" value="MFS"/>
</dbReference>
<dbReference type="GO" id="GO:0016020">
    <property type="term" value="C:membrane"/>
    <property type="evidence" value="ECO:0007669"/>
    <property type="project" value="UniProtKB-SubCell"/>
</dbReference>
<keyword evidence="6" id="KW-1185">Reference proteome</keyword>
<dbReference type="AlphaFoldDB" id="A0AA39PTS3"/>
<organism evidence="5 6">
    <name type="scientific">Armillaria novae-zelandiae</name>
    <dbReference type="NCBI Taxonomy" id="153914"/>
    <lineage>
        <taxon>Eukaryota</taxon>
        <taxon>Fungi</taxon>
        <taxon>Dikarya</taxon>
        <taxon>Basidiomycota</taxon>
        <taxon>Agaricomycotina</taxon>
        <taxon>Agaricomycetes</taxon>
        <taxon>Agaricomycetidae</taxon>
        <taxon>Agaricales</taxon>
        <taxon>Marasmiineae</taxon>
        <taxon>Physalacriaceae</taxon>
        <taxon>Armillaria</taxon>
    </lineage>
</organism>
<dbReference type="Proteomes" id="UP001175227">
    <property type="component" value="Unassembled WGS sequence"/>
</dbReference>
<feature type="domain" description="Major facilitator superfamily (MFS) profile" evidence="4">
    <location>
        <begin position="57"/>
        <end position="438"/>
    </location>
</feature>
<dbReference type="InterPro" id="IPR020846">
    <property type="entry name" value="MFS_dom"/>
</dbReference>
<dbReference type="Pfam" id="PF07690">
    <property type="entry name" value="MFS_1"/>
    <property type="match status" value="1"/>
</dbReference>
<evidence type="ECO:0000313" key="5">
    <source>
        <dbReference type="EMBL" id="KAK0490405.1"/>
    </source>
</evidence>
<protein>
    <submittedName>
        <fullName evidence="5">MFS superfamily</fullName>
    </submittedName>
</protein>
<comment type="caution">
    <text evidence="5">The sequence shown here is derived from an EMBL/GenBank/DDBJ whole genome shotgun (WGS) entry which is preliminary data.</text>
</comment>
<feature type="transmembrane region" description="Helical" evidence="3">
    <location>
        <begin position="266"/>
        <end position="285"/>
    </location>
</feature>
<dbReference type="PANTHER" id="PTHR42910">
    <property type="entry name" value="TRANSPORTER SCO4007-RELATED"/>
    <property type="match status" value="1"/>
</dbReference>
<dbReference type="SUPFAM" id="SSF103473">
    <property type="entry name" value="MFS general substrate transporter"/>
    <property type="match status" value="1"/>
</dbReference>
<feature type="compositionally biased region" description="Basic and acidic residues" evidence="2">
    <location>
        <begin position="454"/>
        <end position="464"/>
    </location>
</feature>
<feature type="transmembrane region" description="Helical" evidence="3">
    <location>
        <begin position="129"/>
        <end position="147"/>
    </location>
</feature>
<gene>
    <name evidence="5" type="ORF">IW261DRAFT_1431955</name>
</gene>
<feature type="region of interest" description="Disordered" evidence="2">
    <location>
        <begin position="454"/>
        <end position="478"/>
    </location>
</feature>
<evidence type="ECO:0000256" key="1">
    <source>
        <dbReference type="ARBA" id="ARBA00004141"/>
    </source>
</evidence>
<evidence type="ECO:0000256" key="2">
    <source>
        <dbReference type="SAM" id="MobiDB-lite"/>
    </source>
</evidence>
<keyword evidence="3" id="KW-0472">Membrane</keyword>
<dbReference type="CDD" id="cd17324">
    <property type="entry name" value="MFS_NepI_like"/>
    <property type="match status" value="1"/>
</dbReference>
<evidence type="ECO:0000259" key="4">
    <source>
        <dbReference type="PROSITE" id="PS50850"/>
    </source>
</evidence>
<comment type="subcellular location">
    <subcellularLocation>
        <location evidence="1">Membrane</location>
        <topology evidence="1">Multi-pass membrane protein</topology>
    </subcellularLocation>
</comment>
<dbReference type="InterPro" id="IPR036259">
    <property type="entry name" value="MFS_trans_sf"/>
</dbReference>
<feature type="transmembrane region" description="Helical" evidence="3">
    <location>
        <begin position="217"/>
        <end position="236"/>
    </location>
</feature>
<accession>A0AA39PTS3</accession>
<keyword evidence="3" id="KW-0812">Transmembrane</keyword>
<dbReference type="Gene3D" id="1.20.1250.20">
    <property type="entry name" value="MFS general substrate transporter like domains"/>
    <property type="match status" value="1"/>
</dbReference>
<feature type="transmembrane region" description="Helical" evidence="3">
    <location>
        <begin position="291"/>
        <end position="313"/>
    </location>
</feature>
<feature type="transmembrane region" description="Helical" evidence="3">
    <location>
        <begin position="57"/>
        <end position="80"/>
    </location>
</feature>
<proteinExistence type="predicted"/>
<name>A0AA39PTS3_9AGAR</name>
<feature type="compositionally biased region" description="Polar residues" evidence="2">
    <location>
        <begin position="469"/>
        <end position="478"/>
    </location>
</feature>
<dbReference type="EMBL" id="JAUEPR010000001">
    <property type="protein sequence ID" value="KAK0490405.1"/>
    <property type="molecule type" value="Genomic_DNA"/>
</dbReference>
<sequence length="478" mass="51794">MSVFELSAIDRSKWAPMHKVPRFFAYHATFKMSPTPTKDLGFIPIPRRLRYDPDRPFQFGIGLNILFAFACTFMVANLFYCLPLLIQFSEYFGVSYFGSSRAPTLLQAGYATGVFLIAPLGDITRRRQLLLGVLVCSTSLTLCLALVRNWNAFLAVSFFAGALNVVPPILLPLAADIAPSSQRAFVISIIVSGVIMGILVARVVAGVIAQFTQWQVVYYFAVGVQSVVLVACYAMVPDYPAKNADNLGYWGLMKSMVKFAVGEPQLIQACLGLSNFWVTLTFLLGGPPYNYSTLLIGLFGAIGMFGVCMTPLAGRLVDKLHPWHGSILGSILYGCFQLLLVGAAGIHVAPVIVATLGIDVFCRMLQVSLQMSIFSISAAATTRLNAISLIWVFLGQVMGADVGSRVFLEYGWRAGAGLSLGWTGLGLLILLVRGPHCRRKTWFGYEGGFGAEKSAEQTDGEIGKKGSALSVSDNSPQT</sequence>
<dbReference type="PANTHER" id="PTHR42910:SF1">
    <property type="entry name" value="MAJOR FACILITATOR SUPERFAMILY (MFS) PROFILE DOMAIN-CONTAINING PROTEIN"/>
    <property type="match status" value="1"/>
</dbReference>
<feature type="transmembrane region" description="Helical" evidence="3">
    <location>
        <begin position="372"/>
        <end position="394"/>
    </location>
</feature>
<evidence type="ECO:0000313" key="6">
    <source>
        <dbReference type="Proteomes" id="UP001175227"/>
    </source>
</evidence>
<evidence type="ECO:0000256" key="3">
    <source>
        <dbReference type="SAM" id="Phobius"/>
    </source>
</evidence>
<feature type="transmembrane region" description="Helical" evidence="3">
    <location>
        <begin position="153"/>
        <end position="173"/>
    </location>
</feature>
<dbReference type="GO" id="GO:0022857">
    <property type="term" value="F:transmembrane transporter activity"/>
    <property type="evidence" value="ECO:0007669"/>
    <property type="project" value="InterPro"/>
</dbReference>
<keyword evidence="3" id="KW-1133">Transmembrane helix</keyword>
<feature type="transmembrane region" description="Helical" evidence="3">
    <location>
        <begin position="185"/>
        <end position="211"/>
    </location>
</feature>
<reference evidence="5" key="1">
    <citation type="submission" date="2023-06" db="EMBL/GenBank/DDBJ databases">
        <authorList>
            <consortium name="Lawrence Berkeley National Laboratory"/>
            <person name="Ahrendt S."/>
            <person name="Sahu N."/>
            <person name="Indic B."/>
            <person name="Wong-Bajracharya J."/>
            <person name="Merenyi Z."/>
            <person name="Ke H.-M."/>
            <person name="Monk M."/>
            <person name="Kocsube S."/>
            <person name="Drula E."/>
            <person name="Lipzen A."/>
            <person name="Balint B."/>
            <person name="Henrissat B."/>
            <person name="Andreopoulos B."/>
            <person name="Martin F.M."/>
            <person name="Harder C.B."/>
            <person name="Rigling D."/>
            <person name="Ford K.L."/>
            <person name="Foster G.D."/>
            <person name="Pangilinan J."/>
            <person name="Papanicolaou A."/>
            <person name="Barry K."/>
            <person name="LaButti K."/>
            <person name="Viragh M."/>
            <person name="Koriabine M."/>
            <person name="Yan M."/>
            <person name="Riley R."/>
            <person name="Champramary S."/>
            <person name="Plett K.L."/>
            <person name="Tsai I.J."/>
            <person name="Slot J."/>
            <person name="Sipos G."/>
            <person name="Plett J."/>
            <person name="Nagy L.G."/>
            <person name="Grigoriev I.V."/>
        </authorList>
    </citation>
    <scope>NUCLEOTIDE SEQUENCE</scope>
    <source>
        <strain evidence="5">ICMP 16352</strain>
    </source>
</reference>
<feature type="transmembrane region" description="Helical" evidence="3">
    <location>
        <begin position="414"/>
        <end position="432"/>
    </location>
</feature>